<dbReference type="EMBL" id="LCTV02000009">
    <property type="protein sequence ID" value="PRQ72563.1"/>
    <property type="molecule type" value="Genomic_DNA"/>
</dbReference>
<sequence>MTASERTFVRPRHSKSLAQATIRLKERREEREHDATQVELAAVRKQFEEERARNEDLLRTRGAGGGVAKVLQKEVSELKVQVHELEAALLSANAERDEYADPLESAQANEEEHARRKEAMGYLERETKMAQELAAAVKRDSEQKEVAMHALQREVEEAQRVREEALCQAKRQEERARRLEEAVAEAEKREQQVARETRKREITIAVQATEAGRVRAAKEEEMLRDRARAAEERERKLLKERDDLIRQLHVATFKVDQRQSADKKELGVKPTWTTTKQKHSAPSTSPPGSPRPTPPSDSETAHEFFEGGKILRSASDGKLSTMQIGQLRSEFVTAKRYLTRFYDLLDTLALTDRDVTNMLLAPETVRNCIKDLPAKSLIDYVHKSVKGHHRPFESYAEEQARKFRRKWKKAERDLDWVKQRRAGLDVVDRVRQRQDNAASQLQIARLQAEVAHKDHTISELTSDYEDRLEQLEAQVDDLEDRLEQADAEFALAEARAGKLHGTVENGSKAACLVSCDFPFASATATLDYVCALLPRLAQVIEGLEEENENLREDAAFLMARQALQA</sequence>
<name>A0A2T0A3J6_RHOTO</name>
<evidence type="ECO:0000256" key="2">
    <source>
        <dbReference type="SAM" id="MobiDB-lite"/>
    </source>
</evidence>
<proteinExistence type="predicted"/>
<accession>A0A2T0A3J6</accession>
<feature type="coiled-coil region" evidence="1">
    <location>
        <begin position="461"/>
        <end position="495"/>
    </location>
</feature>
<dbReference type="Proteomes" id="UP000239560">
    <property type="component" value="Unassembled WGS sequence"/>
</dbReference>
<evidence type="ECO:0000313" key="4">
    <source>
        <dbReference type="Proteomes" id="UP000239560"/>
    </source>
</evidence>
<feature type="coiled-coil region" evidence="1">
    <location>
        <begin position="141"/>
        <end position="247"/>
    </location>
</feature>
<feature type="region of interest" description="Disordered" evidence="2">
    <location>
        <begin position="99"/>
        <end position="118"/>
    </location>
</feature>
<feature type="compositionally biased region" description="Pro residues" evidence="2">
    <location>
        <begin position="284"/>
        <end position="295"/>
    </location>
</feature>
<feature type="coiled-coil region" evidence="1">
    <location>
        <begin position="40"/>
        <end position="95"/>
    </location>
</feature>
<evidence type="ECO:0000256" key="1">
    <source>
        <dbReference type="SAM" id="Coils"/>
    </source>
</evidence>
<keyword evidence="1" id="KW-0175">Coiled coil</keyword>
<protein>
    <submittedName>
        <fullName evidence="3">Uncharacterized protein</fullName>
    </submittedName>
</protein>
<gene>
    <name evidence="3" type="ORF">AAT19DRAFT_16487</name>
</gene>
<feature type="region of interest" description="Disordered" evidence="2">
    <location>
        <begin position="259"/>
        <end position="301"/>
    </location>
</feature>
<evidence type="ECO:0000313" key="3">
    <source>
        <dbReference type="EMBL" id="PRQ72563.1"/>
    </source>
</evidence>
<comment type="caution">
    <text evidence="3">The sequence shown here is derived from an EMBL/GenBank/DDBJ whole genome shotgun (WGS) entry which is preliminary data.</text>
</comment>
<reference evidence="3 4" key="1">
    <citation type="journal article" date="2018" name="Elife">
        <title>Functional genomics of lipid metabolism in the oleaginous yeast Rhodosporidium toruloides.</title>
        <authorList>
            <person name="Coradetti S.T."/>
            <person name="Pinel D."/>
            <person name="Geiselman G."/>
            <person name="Ito M."/>
            <person name="Mondo S."/>
            <person name="Reilly M.C."/>
            <person name="Cheng Y.F."/>
            <person name="Bauer S."/>
            <person name="Grigoriev I."/>
            <person name="Gladden J.M."/>
            <person name="Simmons B.A."/>
            <person name="Brem R."/>
            <person name="Arkin A.P."/>
            <person name="Skerker J.M."/>
        </authorList>
    </citation>
    <scope>NUCLEOTIDE SEQUENCE [LARGE SCALE GENOMIC DNA]</scope>
    <source>
        <strain evidence="3 4">NBRC 0880</strain>
    </source>
</reference>
<dbReference type="AlphaFoldDB" id="A0A2T0A3J6"/>
<organism evidence="3 4">
    <name type="scientific">Rhodotorula toruloides</name>
    <name type="common">Yeast</name>
    <name type="synonym">Rhodosporidium toruloides</name>
    <dbReference type="NCBI Taxonomy" id="5286"/>
    <lineage>
        <taxon>Eukaryota</taxon>
        <taxon>Fungi</taxon>
        <taxon>Dikarya</taxon>
        <taxon>Basidiomycota</taxon>
        <taxon>Pucciniomycotina</taxon>
        <taxon>Microbotryomycetes</taxon>
        <taxon>Sporidiobolales</taxon>
        <taxon>Sporidiobolaceae</taxon>
        <taxon>Rhodotorula</taxon>
    </lineage>
</organism>
<feature type="coiled-coil region" evidence="1">
    <location>
        <begin position="533"/>
        <end position="560"/>
    </location>
</feature>